<dbReference type="PRINTS" id="PR00985">
    <property type="entry name" value="TRNASYNTHLEU"/>
</dbReference>
<dbReference type="InterPro" id="IPR002302">
    <property type="entry name" value="Leu-tRNA-ligase"/>
</dbReference>
<evidence type="ECO:0000256" key="7">
    <source>
        <dbReference type="ARBA" id="ARBA00022917"/>
    </source>
</evidence>
<evidence type="ECO:0000259" key="10">
    <source>
        <dbReference type="Pfam" id="PF00133"/>
    </source>
</evidence>
<name>A0A1A9UK44_GLOAU</name>
<feature type="domain" description="Methionyl/Valyl/Leucyl/Isoleucyl-tRNA synthetase anticodon-binding" evidence="11">
    <location>
        <begin position="329"/>
        <end position="451"/>
    </location>
</feature>
<keyword evidence="6" id="KW-0067">ATP-binding</keyword>
<keyword evidence="8" id="KW-0030">Aminoacyl-tRNA synthetase</keyword>
<feature type="domain" description="Aminoacyl-tRNA synthetase class Ia" evidence="10">
    <location>
        <begin position="47"/>
        <end position="208"/>
    </location>
</feature>
<dbReference type="Gene3D" id="3.40.50.620">
    <property type="entry name" value="HUPs"/>
    <property type="match status" value="1"/>
</dbReference>
<evidence type="ECO:0000313" key="14">
    <source>
        <dbReference type="Proteomes" id="UP000078200"/>
    </source>
</evidence>
<dbReference type="SUPFAM" id="SSF47323">
    <property type="entry name" value="Anticodon-binding domain of a subclass of class I aminoacyl-tRNA synthetases"/>
    <property type="match status" value="1"/>
</dbReference>
<dbReference type="Pfam" id="PF13603">
    <property type="entry name" value="tRNA-synt_1_2"/>
    <property type="match status" value="1"/>
</dbReference>
<dbReference type="GO" id="GO:0005829">
    <property type="term" value="C:cytosol"/>
    <property type="evidence" value="ECO:0007669"/>
    <property type="project" value="TreeGrafter"/>
</dbReference>
<evidence type="ECO:0000313" key="13">
    <source>
        <dbReference type="EnsemblMetazoa" id="GAUT007412-PA"/>
    </source>
</evidence>
<dbReference type="EnsemblMetazoa" id="GAUT007412-RA">
    <property type="protein sequence ID" value="GAUT007412-PA"/>
    <property type="gene ID" value="GAUT007412"/>
</dbReference>
<comment type="catalytic activity">
    <reaction evidence="9">
        <text>tRNA(Leu) + L-leucine + ATP = L-leucyl-tRNA(Leu) + AMP + diphosphate</text>
        <dbReference type="Rhea" id="RHEA:11688"/>
        <dbReference type="Rhea" id="RHEA-COMP:9613"/>
        <dbReference type="Rhea" id="RHEA-COMP:9622"/>
        <dbReference type="ChEBI" id="CHEBI:30616"/>
        <dbReference type="ChEBI" id="CHEBI:33019"/>
        <dbReference type="ChEBI" id="CHEBI:57427"/>
        <dbReference type="ChEBI" id="CHEBI:78442"/>
        <dbReference type="ChEBI" id="CHEBI:78494"/>
        <dbReference type="ChEBI" id="CHEBI:456215"/>
        <dbReference type="EC" id="6.1.1.4"/>
    </reaction>
</comment>
<feature type="domain" description="Aminoacyl-tRNA synthetase class Ia" evidence="10">
    <location>
        <begin position="247"/>
        <end position="282"/>
    </location>
</feature>
<dbReference type="STRING" id="7395.A0A1A9UK44"/>
<dbReference type="AlphaFoldDB" id="A0A1A9UK44"/>
<dbReference type="GO" id="GO:0002161">
    <property type="term" value="F:aminoacyl-tRNA deacylase activity"/>
    <property type="evidence" value="ECO:0007669"/>
    <property type="project" value="InterPro"/>
</dbReference>
<dbReference type="InterPro" id="IPR025709">
    <property type="entry name" value="Leu_tRNA-synth_edit"/>
</dbReference>
<dbReference type="Pfam" id="PF00133">
    <property type="entry name" value="tRNA-synt_1"/>
    <property type="match status" value="2"/>
</dbReference>
<keyword evidence="3" id="KW-0963">Cytoplasm</keyword>
<dbReference type="InterPro" id="IPR009080">
    <property type="entry name" value="tRNAsynth_Ia_anticodon-bd"/>
</dbReference>
<keyword evidence="5" id="KW-0547">Nucleotide-binding</keyword>
<feature type="domain" description="Leucyl-tRNA synthetase editing" evidence="12">
    <location>
        <begin position="6"/>
        <end position="44"/>
    </location>
</feature>
<dbReference type="InterPro" id="IPR014729">
    <property type="entry name" value="Rossmann-like_a/b/a_fold"/>
</dbReference>
<reference evidence="13" key="1">
    <citation type="submission" date="2020-05" db="UniProtKB">
        <authorList>
            <consortium name="EnsemblMetazoa"/>
        </authorList>
    </citation>
    <scope>IDENTIFICATION</scope>
    <source>
        <strain evidence="13">TTRI</strain>
    </source>
</reference>
<dbReference type="PANTHER" id="PTHR43740:SF2">
    <property type="entry name" value="LEUCINE--TRNA LIGASE, MITOCHONDRIAL"/>
    <property type="match status" value="1"/>
</dbReference>
<dbReference type="Gene3D" id="1.10.730.10">
    <property type="entry name" value="Isoleucyl-tRNA Synthetase, Domain 1"/>
    <property type="match status" value="1"/>
</dbReference>
<dbReference type="VEuPathDB" id="VectorBase:GAUT007412"/>
<keyword evidence="14" id="KW-1185">Reference proteome</keyword>
<accession>A0A1A9UK44</accession>
<evidence type="ECO:0000259" key="11">
    <source>
        <dbReference type="Pfam" id="PF08264"/>
    </source>
</evidence>
<dbReference type="Gene3D" id="2.20.28.290">
    <property type="match status" value="1"/>
</dbReference>
<dbReference type="Pfam" id="PF08264">
    <property type="entry name" value="Anticodon_1"/>
    <property type="match status" value="1"/>
</dbReference>
<evidence type="ECO:0000259" key="12">
    <source>
        <dbReference type="Pfam" id="PF13603"/>
    </source>
</evidence>
<evidence type="ECO:0000256" key="5">
    <source>
        <dbReference type="ARBA" id="ARBA00022741"/>
    </source>
</evidence>
<dbReference type="PANTHER" id="PTHR43740">
    <property type="entry name" value="LEUCYL-TRNA SYNTHETASE"/>
    <property type="match status" value="1"/>
</dbReference>
<dbReference type="SUPFAM" id="SSF52374">
    <property type="entry name" value="Nucleotidylyl transferase"/>
    <property type="match status" value="1"/>
</dbReference>
<dbReference type="GO" id="GO:0005524">
    <property type="term" value="F:ATP binding"/>
    <property type="evidence" value="ECO:0007669"/>
    <property type="project" value="UniProtKB-KW"/>
</dbReference>
<dbReference type="InterPro" id="IPR002300">
    <property type="entry name" value="aa-tRNA-synth_Ia"/>
</dbReference>
<dbReference type="Gene3D" id="3.10.20.590">
    <property type="match status" value="1"/>
</dbReference>
<comment type="similarity">
    <text evidence="1">Belongs to the class-I aminoacyl-tRNA synthetase family.</text>
</comment>
<organism evidence="13 14">
    <name type="scientific">Glossina austeni</name>
    <name type="common">Savannah tsetse fly</name>
    <dbReference type="NCBI Taxonomy" id="7395"/>
    <lineage>
        <taxon>Eukaryota</taxon>
        <taxon>Metazoa</taxon>
        <taxon>Ecdysozoa</taxon>
        <taxon>Arthropoda</taxon>
        <taxon>Hexapoda</taxon>
        <taxon>Insecta</taxon>
        <taxon>Pterygota</taxon>
        <taxon>Neoptera</taxon>
        <taxon>Endopterygota</taxon>
        <taxon>Diptera</taxon>
        <taxon>Brachycera</taxon>
        <taxon>Muscomorpha</taxon>
        <taxon>Hippoboscoidea</taxon>
        <taxon>Glossinidae</taxon>
        <taxon>Glossina</taxon>
    </lineage>
</organism>
<proteinExistence type="inferred from homology"/>
<dbReference type="GO" id="GO:0006429">
    <property type="term" value="P:leucyl-tRNA aminoacylation"/>
    <property type="evidence" value="ECO:0007669"/>
    <property type="project" value="InterPro"/>
</dbReference>
<dbReference type="Proteomes" id="UP000078200">
    <property type="component" value="Unassembled WGS sequence"/>
</dbReference>
<dbReference type="CDD" id="cd07958">
    <property type="entry name" value="Anticodon_Ia_Leu_BEm"/>
    <property type="match status" value="1"/>
</dbReference>
<evidence type="ECO:0000256" key="8">
    <source>
        <dbReference type="ARBA" id="ARBA00023146"/>
    </source>
</evidence>
<dbReference type="FunFam" id="2.20.28.290:FF:000001">
    <property type="entry name" value="Leucine--tRNA ligase"/>
    <property type="match status" value="1"/>
</dbReference>
<dbReference type="GO" id="GO:0004823">
    <property type="term" value="F:leucine-tRNA ligase activity"/>
    <property type="evidence" value="ECO:0007669"/>
    <property type="project" value="UniProtKB-EC"/>
</dbReference>
<keyword evidence="4" id="KW-0436">Ligase</keyword>
<evidence type="ECO:0000256" key="9">
    <source>
        <dbReference type="ARBA" id="ARBA00047469"/>
    </source>
</evidence>
<evidence type="ECO:0000256" key="1">
    <source>
        <dbReference type="ARBA" id="ARBA00005594"/>
    </source>
</evidence>
<evidence type="ECO:0000256" key="6">
    <source>
        <dbReference type="ARBA" id="ARBA00022840"/>
    </source>
</evidence>
<keyword evidence="7" id="KW-0648">Protein biosynthesis</keyword>
<dbReference type="InterPro" id="IPR013155">
    <property type="entry name" value="M/V/L/I-tRNA-synth_anticd-bd"/>
</dbReference>
<evidence type="ECO:0000256" key="3">
    <source>
        <dbReference type="ARBA" id="ARBA00022490"/>
    </source>
</evidence>
<evidence type="ECO:0000256" key="2">
    <source>
        <dbReference type="ARBA" id="ARBA00013164"/>
    </source>
</evidence>
<sequence>MPDSHYNAILAVPAYHKDQWNFAKKYNLPILYVLRDSAGKKTINYKLKDWCISRQRFWGAPIPIITNNYGKIFTVSENKLPILLPKQNKNCLFSSLKDYTNWMNVYYDENRFIRETDTFDTFVQSSWYLHRYTCPDYMEGMLNSDSVNYWLPVDLYIGGIEHATMHLLYLRFYHKLFKDMNLVNSSEPVKKLLCQGMVLSDTFYYISKEGNQIWTTPKNKDFQRNKNNQIINAVDSLGNKLVHIGMNKMSKSKSNGVDPNTIIHQYGADTLRLFIVFAAPPEASLEWTEKGIQGAYRFIKKIWNITFNYIKNYRNNKKQNKSKYNNEDLELMKQTQKIIEKITDNFENKYKFNTVVALIMKLTNYLCDAIKNNKCNQLIIKQVLMIIIRLLYPFTPHVCFILWRELNGSQDIDYAEWPKINYNITETQKKIIVQINGKLKKIMIFNFKSSEKYIKNKILNSSIIKNTLKNKKLKKTIYIKNKLINFVLSE</sequence>
<dbReference type="FunFam" id="1.10.730.10:FF:000002">
    <property type="entry name" value="Leucine--tRNA ligase"/>
    <property type="match status" value="1"/>
</dbReference>
<dbReference type="EC" id="6.1.1.4" evidence="2"/>
<evidence type="ECO:0000256" key="4">
    <source>
        <dbReference type="ARBA" id="ARBA00022598"/>
    </source>
</evidence>
<protein>
    <recommendedName>
        <fullName evidence="2">leucine--tRNA ligase</fullName>
        <ecNumber evidence="2">6.1.1.4</ecNumber>
    </recommendedName>
</protein>